<dbReference type="SMART" id="SM00448">
    <property type="entry name" value="REC"/>
    <property type="match status" value="2"/>
</dbReference>
<feature type="modified residue" description="4-aspartylphosphate" evidence="2">
    <location>
        <position position="455"/>
    </location>
</feature>
<dbReference type="SUPFAM" id="SSF52172">
    <property type="entry name" value="CheY-like"/>
    <property type="match status" value="2"/>
</dbReference>
<reference evidence="6 7" key="1">
    <citation type="journal article" date="2018" name="Sci. Rep.">
        <title>A novel species of the marine cyanobacterium Acaryochloris with a unique pigment content and lifestyle.</title>
        <authorList>
            <person name="Partensky F."/>
            <person name="Six C."/>
            <person name="Ratin M."/>
            <person name="Garczarek L."/>
            <person name="Vaulot D."/>
            <person name="Probert I."/>
            <person name="Calteau A."/>
            <person name="Gourvil P."/>
            <person name="Marie D."/>
            <person name="Grebert T."/>
            <person name="Bouchier C."/>
            <person name="Le Panse S."/>
            <person name="Gachenot M."/>
            <person name="Rodriguez F."/>
            <person name="Garrido J.L."/>
        </authorList>
    </citation>
    <scope>NUCLEOTIDE SEQUENCE [LARGE SCALE GENOMIC DNA]</scope>
    <source>
        <strain evidence="6 7">RCC1774</strain>
    </source>
</reference>
<keyword evidence="7" id="KW-1185">Reference proteome</keyword>
<organism evidence="6 7">
    <name type="scientific">Acaryochloris thomasi RCC1774</name>
    <dbReference type="NCBI Taxonomy" id="1764569"/>
    <lineage>
        <taxon>Bacteria</taxon>
        <taxon>Bacillati</taxon>
        <taxon>Cyanobacteriota</taxon>
        <taxon>Cyanophyceae</taxon>
        <taxon>Acaryochloridales</taxon>
        <taxon>Acaryochloridaceae</taxon>
        <taxon>Acaryochloris</taxon>
        <taxon>Acaryochloris thomasi</taxon>
    </lineage>
</organism>
<dbReference type="CDD" id="cd00383">
    <property type="entry name" value="trans_reg_C"/>
    <property type="match status" value="1"/>
</dbReference>
<evidence type="ECO:0000259" key="4">
    <source>
        <dbReference type="PROSITE" id="PS50110"/>
    </source>
</evidence>
<dbReference type="SUPFAM" id="SSF46894">
    <property type="entry name" value="C-terminal effector domain of the bipartite response regulators"/>
    <property type="match status" value="1"/>
</dbReference>
<dbReference type="InterPro" id="IPR001867">
    <property type="entry name" value="OmpR/PhoB-type_DNA-bd"/>
</dbReference>
<dbReference type="InterPro" id="IPR039420">
    <property type="entry name" value="WalR-like"/>
</dbReference>
<evidence type="ECO:0000313" key="6">
    <source>
        <dbReference type="EMBL" id="PZD70759.1"/>
    </source>
</evidence>
<feature type="domain" description="OmpR/PhoB-type" evidence="5">
    <location>
        <begin position="124"/>
        <end position="223"/>
    </location>
</feature>
<evidence type="ECO:0000259" key="5">
    <source>
        <dbReference type="PROSITE" id="PS51755"/>
    </source>
</evidence>
<dbReference type="GO" id="GO:0006355">
    <property type="term" value="P:regulation of DNA-templated transcription"/>
    <property type="evidence" value="ECO:0007669"/>
    <property type="project" value="InterPro"/>
</dbReference>
<proteinExistence type="predicted"/>
<dbReference type="Pfam" id="PF00072">
    <property type="entry name" value="Response_reg"/>
    <property type="match status" value="2"/>
</dbReference>
<feature type="domain" description="Response regulatory" evidence="4">
    <location>
        <begin position="2"/>
        <end position="116"/>
    </location>
</feature>
<keyword evidence="1 3" id="KW-0238">DNA-binding</keyword>
<keyword evidence="2" id="KW-0597">Phosphoprotein</keyword>
<dbReference type="GO" id="GO:0000156">
    <property type="term" value="F:phosphorelay response regulator activity"/>
    <property type="evidence" value="ECO:0007669"/>
    <property type="project" value="TreeGrafter"/>
</dbReference>
<dbReference type="PROSITE" id="PS50110">
    <property type="entry name" value="RESPONSE_REGULATORY"/>
    <property type="match status" value="2"/>
</dbReference>
<name>A0A2W1J8W6_9CYAN</name>
<comment type="caution">
    <text evidence="6">The sequence shown here is derived from an EMBL/GenBank/DDBJ whole genome shotgun (WGS) entry which is preliminary data.</text>
</comment>
<dbReference type="Proteomes" id="UP000248857">
    <property type="component" value="Unassembled WGS sequence"/>
</dbReference>
<evidence type="ECO:0000256" key="2">
    <source>
        <dbReference type="PROSITE-ProRule" id="PRU00169"/>
    </source>
</evidence>
<dbReference type="Pfam" id="PF00486">
    <property type="entry name" value="Trans_reg_C"/>
    <property type="match status" value="1"/>
</dbReference>
<dbReference type="RefSeq" id="WP_110988683.1">
    <property type="nucleotide sequence ID" value="NZ_CAWNWM010000028.1"/>
</dbReference>
<dbReference type="PANTHER" id="PTHR48111:SF15">
    <property type="entry name" value="OMPR SUBFAMILY"/>
    <property type="match status" value="1"/>
</dbReference>
<dbReference type="InterPro" id="IPR036388">
    <property type="entry name" value="WH-like_DNA-bd_sf"/>
</dbReference>
<dbReference type="OrthoDB" id="516439at2"/>
<protein>
    <submittedName>
        <fullName evidence="6">Alkaline phosphatase synthesis transcriptional regulatory protein SphR</fullName>
    </submittedName>
</protein>
<dbReference type="GO" id="GO:0000976">
    <property type="term" value="F:transcription cis-regulatory region binding"/>
    <property type="evidence" value="ECO:0007669"/>
    <property type="project" value="TreeGrafter"/>
</dbReference>
<feature type="domain" description="Response regulatory" evidence="4">
    <location>
        <begin position="406"/>
        <end position="522"/>
    </location>
</feature>
<evidence type="ECO:0000313" key="7">
    <source>
        <dbReference type="Proteomes" id="UP000248857"/>
    </source>
</evidence>
<dbReference type="Gene3D" id="1.10.10.10">
    <property type="entry name" value="Winged helix-like DNA-binding domain superfamily/Winged helix DNA-binding domain"/>
    <property type="match status" value="1"/>
</dbReference>
<dbReference type="InterPro" id="IPR011006">
    <property type="entry name" value="CheY-like_superfamily"/>
</dbReference>
<dbReference type="GO" id="GO:0005829">
    <property type="term" value="C:cytosol"/>
    <property type="evidence" value="ECO:0007669"/>
    <property type="project" value="TreeGrafter"/>
</dbReference>
<sequence length="528" mass="59721">MKVLLIENDNLLIKDLTKYLMLRRYILDVAKEGEMGWTYGSTFDYDLIILDVAVPKLDGISLCKRFRTEGFTTPILLLSDQDTTTAKVEGLDAGADDYVVKPFEAAELLARVRALLRRSSTNPLPILAWGDLLLNLSTYEVSYNGQPLTLSTMEYELLELLLRDSQHVFSTDEIIDRLWSLEQFPSEATVRSHIRRVRQKLVESGAPKDFIATVHGRGYYLKASKREEASPSSTIPAQALPFSEPHSLLRPARQNQPTTHRTRNLILMSSDVDISHSLVQAAEKHGLHLQSLSGLPQQSGLDLQASNGEFITQYPDAILFQFPSESRRGDTARKPMDQSSELSKTWRFFSHYYPDVPVLVMAEQGELRDRIEVLRWGGRLFLELGQPEQVIEAVVQFLDRLNRSSKVMVLDDDQDWLYAVTTLLKPWGFKVTTLADPQQFWTVIKAVMPDALVLDLHLSEVSGLEICGLLRSDPVWCQLPILFLSAPADAATQRQAFKAGADDYLHKPIMGFELAERILNRLQRRAAP</sequence>
<dbReference type="PROSITE" id="PS51755">
    <property type="entry name" value="OMPR_PHOB"/>
    <property type="match status" value="1"/>
</dbReference>
<feature type="modified residue" description="4-aspartylphosphate" evidence="2">
    <location>
        <position position="51"/>
    </location>
</feature>
<dbReference type="AlphaFoldDB" id="A0A2W1J8W6"/>
<dbReference type="InterPro" id="IPR016032">
    <property type="entry name" value="Sig_transdc_resp-reg_C-effctor"/>
</dbReference>
<dbReference type="GO" id="GO:0032993">
    <property type="term" value="C:protein-DNA complex"/>
    <property type="evidence" value="ECO:0007669"/>
    <property type="project" value="TreeGrafter"/>
</dbReference>
<dbReference type="EMBL" id="PQWO01000028">
    <property type="protein sequence ID" value="PZD70759.1"/>
    <property type="molecule type" value="Genomic_DNA"/>
</dbReference>
<evidence type="ECO:0000256" key="1">
    <source>
        <dbReference type="ARBA" id="ARBA00023125"/>
    </source>
</evidence>
<dbReference type="Gene3D" id="3.40.50.2300">
    <property type="match status" value="2"/>
</dbReference>
<feature type="DNA-binding region" description="OmpR/PhoB-type" evidence="3">
    <location>
        <begin position="124"/>
        <end position="223"/>
    </location>
</feature>
<dbReference type="InterPro" id="IPR001789">
    <property type="entry name" value="Sig_transdc_resp-reg_receiver"/>
</dbReference>
<dbReference type="Gene3D" id="6.10.250.690">
    <property type="match status" value="1"/>
</dbReference>
<evidence type="ECO:0000256" key="3">
    <source>
        <dbReference type="PROSITE-ProRule" id="PRU01091"/>
    </source>
</evidence>
<gene>
    <name evidence="6" type="primary">sphR_5</name>
    <name evidence="6" type="ORF">C1752_09135</name>
</gene>
<dbReference type="SMART" id="SM00862">
    <property type="entry name" value="Trans_reg_C"/>
    <property type="match status" value="1"/>
</dbReference>
<dbReference type="CDD" id="cd00156">
    <property type="entry name" value="REC"/>
    <property type="match status" value="1"/>
</dbReference>
<dbReference type="PANTHER" id="PTHR48111">
    <property type="entry name" value="REGULATOR OF RPOS"/>
    <property type="match status" value="1"/>
</dbReference>
<accession>A0A2W1J8W6</accession>